<keyword evidence="2" id="KW-1185">Reference proteome</keyword>
<sequence>MILDYINEAMHTAIYEVLEDDGSFYGEIPSCRGVYANALSLESCRNELAGVLEEWLLIRIYRNLPIPEINGVTVEIKAVA</sequence>
<proteinExistence type="predicted"/>
<dbReference type="STRING" id="1246637.MTBBW1_1060028"/>
<dbReference type="EMBL" id="FWEV01000009">
    <property type="protein sequence ID" value="SLM27677.1"/>
    <property type="molecule type" value="Genomic_DNA"/>
</dbReference>
<dbReference type="Proteomes" id="UP000191931">
    <property type="component" value="Unassembled WGS sequence"/>
</dbReference>
<evidence type="ECO:0000313" key="1">
    <source>
        <dbReference type="EMBL" id="SLM27677.1"/>
    </source>
</evidence>
<dbReference type="InterPro" id="IPR049389">
    <property type="entry name" value="TTHA0281-like"/>
</dbReference>
<dbReference type="Gene3D" id="3.30.160.250">
    <property type="match status" value="1"/>
</dbReference>
<gene>
    <name evidence="1" type="ORF">MTBBW1_1060028</name>
</gene>
<name>A0A1W1H5F3_9BACT</name>
<reference evidence="1 2" key="1">
    <citation type="submission" date="2017-03" db="EMBL/GenBank/DDBJ databases">
        <authorList>
            <person name="Afonso C.L."/>
            <person name="Miller P.J."/>
            <person name="Scott M.A."/>
            <person name="Spackman E."/>
            <person name="Goraichik I."/>
            <person name="Dimitrov K.M."/>
            <person name="Suarez D.L."/>
            <person name="Swayne D.E."/>
        </authorList>
    </citation>
    <scope>NUCLEOTIDE SEQUENCE [LARGE SCALE GENOMIC DNA]</scope>
    <source>
        <strain evidence="1">PRJEB14757</strain>
    </source>
</reference>
<dbReference type="AlphaFoldDB" id="A0A1W1H5F3"/>
<dbReference type="SUPFAM" id="SSF143100">
    <property type="entry name" value="TTHA1013/TTHA0281-like"/>
    <property type="match status" value="1"/>
</dbReference>
<dbReference type="RefSeq" id="WP_080804144.1">
    <property type="nucleotide sequence ID" value="NZ_LT828545.1"/>
</dbReference>
<accession>A0A1W1H5F3</accession>
<dbReference type="Pfam" id="PF21748">
    <property type="entry name" value="UPF0150"/>
    <property type="match status" value="1"/>
</dbReference>
<protein>
    <submittedName>
        <fullName evidence="1">Toxin-antitoxin system, antitoxin component, HicB family</fullName>
    </submittedName>
</protein>
<dbReference type="OrthoDB" id="9807959at2"/>
<evidence type="ECO:0000313" key="2">
    <source>
        <dbReference type="Proteomes" id="UP000191931"/>
    </source>
</evidence>
<dbReference type="InterPro" id="IPR035069">
    <property type="entry name" value="TTHA1013/TTHA0281-like"/>
</dbReference>
<organism evidence="1 2">
    <name type="scientific">Desulfamplus magnetovallimortis</name>
    <dbReference type="NCBI Taxonomy" id="1246637"/>
    <lineage>
        <taxon>Bacteria</taxon>
        <taxon>Pseudomonadati</taxon>
        <taxon>Thermodesulfobacteriota</taxon>
        <taxon>Desulfobacteria</taxon>
        <taxon>Desulfobacterales</taxon>
        <taxon>Desulfobacteraceae</taxon>
        <taxon>Desulfamplus</taxon>
    </lineage>
</organism>